<keyword evidence="6" id="KW-0966">Cell projection</keyword>
<keyword evidence="10" id="KW-1185">Reference proteome</keyword>
<feature type="region of interest" description="Disordered" evidence="7">
    <location>
        <begin position="45"/>
        <end position="71"/>
    </location>
</feature>
<evidence type="ECO:0000313" key="10">
    <source>
        <dbReference type="Proteomes" id="UP000284702"/>
    </source>
</evidence>
<dbReference type="SMART" id="SM00676">
    <property type="entry name" value="DM10"/>
    <property type="match status" value="3"/>
</dbReference>
<feature type="region of interest" description="Disordered" evidence="7">
    <location>
        <begin position="794"/>
        <end position="858"/>
    </location>
</feature>
<feature type="domain" description="DM10" evidence="8">
    <location>
        <begin position="84"/>
        <end position="203"/>
    </location>
</feature>
<dbReference type="InterPro" id="IPR040193">
    <property type="entry name" value="EFHC1/EFHC2/EFHB"/>
</dbReference>
<dbReference type="GO" id="GO:0072686">
    <property type="term" value="C:mitotic spindle"/>
    <property type="evidence" value="ECO:0007669"/>
    <property type="project" value="TreeGrafter"/>
</dbReference>
<dbReference type="PROSITE" id="PS51336">
    <property type="entry name" value="DM10"/>
    <property type="match status" value="3"/>
</dbReference>
<feature type="region of interest" description="Disordered" evidence="7">
    <location>
        <begin position="872"/>
        <end position="922"/>
    </location>
</feature>
<evidence type="ECO:0000256" key="1">
    <source>
        <dbReference type="ARBA" id="ARBA00004138"/>
    </source>
</evidence>
<sequence length="1089" mass="121941">MMIPGMSLHHVQIKKPNHRKRHAMAQIMAGTEDIVSAVAHKACSSMQQQPAASPPVKAAEATEAHEPSSRYTATKTLPTWITNDRQVLRFFCYFLDSSSDDSSSRDRSTSTPETSGPPPPTIRRLVLHYYLSDASIEVCEPRVVNSGLDQGLFLRRTILNHPSTSQPYTPFDLVVGSSLPIKGRLFTLVDCDAATREYYVQAKQPQPPAKLYPDTPPSSTWTEVERIKMARSAVPPSHHPRTQRDPITDKVNHAAKVHQFMTYSNKVLRFFCRWDDPHPLYPVSRPFVLHYYLADDTVEVREATKDRGSSRHAVLLSRRRLPFEPVPTHHHHHHDRGSPGTGRFVHPLDLRCGDGLMVFGRCFNLIDCDEFTRAFYLDRHGVTQESQTLLGEPAAVRVDAPEPDDSILRPLLQKSERKAISKPLGVDQCLRFRAKFASPPDDIQANRRFILSFYLLDATLAIYEPHVPNSGRLGGKFLDRQSYKLHQPPGNRFVRAGDLVVGGTLQLHLTPSQTFMLLEADDQTLTYCEDHPEEFPHANIDLVLRHVVSQLVTQSTSLRHVFRAQASLEDGKNLRQVTPQAFDHVLRHRIHLQLHPHEELTLRRRYGRSTSEQDQLVWYDVFCDAVSRTYACAHRRSLPAAATTSLDTLRQLHVNLRGAMLRVDTGTNNGIVPRSLLEKLLGFYQVHLPAQLLDRFEVSAEAQVDYHRFFDAVYPCDLFQEDERSKGVVPADVDASSSRRPVVPMPVPDEGPLYAPTPRTNLDTERFGVLGPLEQGRGGAEAATQIALQRPQQRLPMHDDDDDVHSVTSSLASSAPFSTVDLSQRASLSAKGDATTRPPSTDDMQVPPPPPPISATPLDQSYLLPLSRFQTTNQRVQQESARTARALQQQRDDSGAVTLADPTIYSRRRHPATPTNVTGSTPIQLTKDQKAALYKTTSQRMLRGERTAALTSQRAADVISRARAKLVTETKRNPLVPLTVTDVDAVDPSSKALFANLFAPHKYELRKALRQHDHDKCGFVGNTSEDEFMDALASVHPDMTDEDRYRLADAFFPSVDAQLNYKHLLDVALVMLPPAPHASISTKLGHAVP</sequence>
<dbReference type="Proteomes" id="UP000284702">
    <property type="component" value="Unassembled WGS sequence"/>
</dbReference>
<keyword evidence="5" id="KW-0206">Cytoskeleton</keyword>
<feature type="compositionally biased region" description="Polar residues" evidence="7">
    <location>
        <begin position="872"/>
        <end position="889"/>
    </location>
</feature>
<evidence type="ECO:0000256" key="7">
    <source>
        <dbReference type="SAM" id="MobiDB-lite"/>
    </source>
</evidence>
<dbReference type="Pfam" id="PF06565">
    <property type="entry name" value="DM10_dom"/>
    <property type="match status" value="3"/>
</dbReference>
<accession>A0A425D4M7</accession>
<evidence type="ECO:0000313" key="9">
    <source>
        <dbReference type="EMBL" id="RQM24243.1"/>
    </source>
</evidence>
<protein>
    <recommendedName>
        <fullName evidence="8">DM10 domain-containing protein</fullName>
    </recommendedName>
</protein>
<feature type="compositionally biased region" description="Polar residues" evidence="7">
    <location>
        <begin position="806"/>
        <end position="827"/>
    </location>
</feature>
<dbReference type="Gene3D" id="2.30.29.170">
    <property type="match status" value="3"/>
</dbReference>
<dbReference type="InterPro" id="IPR006602">
    <property type="entry name" value="DM10_dom"/>
</dbReference>
<keyword evidence="3" id="KW-0963">Cytoplasm</keyword>
<feature type="domain" description="DM10" evidence="8">
    <location>
        <begin position="264"/>
        <end position="380"/>
    </location>
</feature>
<evidence type="ECO:0000256" key="5">
    <source>
        <dbReference type="ARBA" id="ARBA00023212"/>
    </source>
</evidence>
<dbReference type="GO" id="GO:0007052">
    <property type="term" value="P:mitotic spindle organization"/>
    <property type="evidence" value="ECO:0007669"/>
    <property type="project" value="TreeGrafter"/>
</dbReference>
<gene>
    <name evidence="9" type="ORF">B5M09_001762</name>
</gene>
<feature type="region of interest" description="Disordered" evidence="7">
    <location>
        <begin position="727"/>
        <end position="764"/>
    </location>
</feature>
<dbReference type="AlphaFoldDB" id="A0A425D4M7"/>
<comment type="subcellular location">
    <subcellularLocation>
        <location evidence="1">Cell projection</location>
        <location evidence="1">Cilium</location>
    </subcellularLocation>
    <subcellularLocation>
        <location evidence="2">Cytoplasm</location>
        <location evidence="2">Cytoskeleton</location>
    </subcellularLocation>
</comment>
<evidence type="ECO:0000256" key="4">
    <source>
        <dbReference type="ARBA" id="ARBA00022737"/>
    </source>
</evidence>
<reference evidence="9" key="1">
    <citation type="submission" date="2018-07" db="EMBL/GenBank/DDBJ databases">
        <title>Annotation of Aphanomyces astaci genome assembly.</title>
        <authorList>
            <person name="Studholme D.J."/>
        </authorList>
    </citation>
    <scope>NUCLEOTIDE SEQUENCE [LARGE SCALE GENOMIC DNA]</scope>
    <source>
        <strain evidence="9">Pc</strain>
    </source>
</reference>
<dbReference type="PANTHER" id="PTHR12086">
    <property type="entry name" value="EF-HAND DOMAIN C-TERMINAL CONTAINING PROTEIN"/>
    <property type="match status" value="1"/>
</dbReference>
<dbReference type="GO" id="GO:0060285">
    <property type="term" value="P:cilium-dependent cell motility"/>
    <property type="evidence" value="ECO:0007669"/>
    <property type="project" value="TreeGrafter"/>
</dbReference>
<dbReference type="PANTHER" id="PTHR12086:SF9">
    <property type="entry name" value="EF-HAND DOMAIN-CONTAINING PROTEIN 1"/>
    <property type="match status" value="1"/>
</dbReference>
<comment type="caution">
    <text evidence="9">The sequence shown here is derived from an EMBL/GenBank/DDBJ whole genome shotgun (WGS) entry which is preliminary data.</text>
</comment>
<dbReference type="VEuPathDB" id="FungiDB:H257_04802"/>
<name>A0A425D4M7_APHAT</name>
<evidence type="ECO:0000256" key="2">
    <source>
        <dbReference type="ARBA" id="ARBA00004245"/>
    </source>
</evidence>
<organism evidence="9 10">
    <name type="scientific">Aphanomyces astaci</name>
    <name type="common">Crayfish plague agent</name>
    <dbReference type="NCBI Taxonomy" id="112090"/>
    <lineage>
        <taxon>Eukaryota</taxon>
        <taxon>Sar</taxon>
        <taxon>Stramenopiles</taxon>
        <taxon>Oomycota</taxon>
        <taxon>Saprolegniomycetes</taxon>
        <taxon>Saprolegniales</taxon>
        <taxon>Verrucalvaceae</taxon>
        <taxon>Aphanomyces</taxon>
    </lineage>
</organism>
<evidence type="ECO:0000256" key="3">
    <source>
        <dbReference type="ARBA" id="ARBA00022490"/>
    </source>
</evidence>
<evidence type="ECO:0000259" key="8">
    <source>
        <dbReference type="PROSITE" id="PS51336"/>
    </source>
</evidence>
<feature type="domain" description="DM10" evidence="8">
    <location>
        <begin position="426"/>
        <end position="532"/>
    </location>
</feature>
<dbReference type="GO" id="GO:0005930">
    <property type="term" value="C:axoneme"/>
    <property type="evidence" value="ECO:0007669"/>
    <property type="project" value="TreeGrafter"/>
</dbReference>
<proteinExistence type="predicted"/>
<dbReference type="GO" id="GO:0043014">
    <property type="term" value="F:alpha-tubulin binding"/>
    <property type="evidence" value="ECO:0007669"/>
    <property type="project" value="TreeGrafter"/>
</dbReference>
<keyword evidence="4" id="KW-0677">Repeat</keyword>
<feature type="region of interest" description="Disordered" evidence="7">
    <location>
        <begin position="97"/>
        <end position="121"/>
    </location>
</feature>
<dbReference type="EMBL" id="MZMZ02002752">
    <property type="protein sequence ID" value="RQM24243.1"/>
    <property type="molecule type" value="Genomic_DNA"/>
</dbReference>
<feature type="compositionally biased region" description="Polar residues" evidence="7">
    <location>
        <begin position="913"/>
        <end position="922"/>
    </location>
</feature>
<evidence type="ECO:0000256" key="6">
    <source>
        <dbReference type="ARBA" id="ARBA00023273"/>
    </source>
</evidence>
<dbReference type="GO" id="GO:0000281">
    <property type="term" value="P:mitotic cytokinesis"/>
    <property type="evidence" value="ECO:0007669"/>
    <property type="project" value="TreeGrafter"/>
</dbReference>